<dbReference type="InterPro" id="IPR000515">
    <property type="entry name" value="MetI-like"/>
</dbReference>
<evidence type="ECO:0000256" key="6">
    <source>
        <dbReference type="ARBA" id="ARBA00022989"/>
    </source>
</evidence>
<dbReference type="Gene3D" id="1.10.3720.10">
    <property type="entry name" value="MetI-like"/>
    <property type="match status" value="1"/>
</dbReference>
<keyword evidence="11" id="KW-1185">Reference proteome</keyword>
<protein>
    <submittedName>
        <fullName evidence="10">ABC transporter permease</fullName>
    </submittedName>
</protein>
<dbReference type="Pfam" id="PF00528">
    <property type="entry name" value="BPD_transp_1"/>
    <property type="match status" value="1"/>
</dbReference>
<sequence>MTAAIVSSAPATGKGAARSATSALAKHRQELSTVAVTIPFFAYTACFLLAPTIIVIIGAFQTRDGGFTLANFAKLAEPNTISAFVTSILVSIASSVIGAIVGGLASYALVIGTKPNGLLRRMVSAISSVLAQFGGVMLAFAFIATIGINGIGTMLIKAVTGLTVNPNWLSSLPGLITIYCYFQIPLMIIIFLPAVDSIRPQWREACESLGGNTWDYWTRVALPILAPRFISAFLLLFASAFSAYATAAALFSQRSILVPLMIQGAMRNEMDPSQQGFAQVLAFAMIIVVAIVMMLSHAVEKRAGRWQ</sequence>
<dbReference type="CDD" id="cd06261">
    <property type="entry name" value="TM_PBP2"/>
    <property type="match status" value="1"/>
</dbReference>
<comment type="caution">
    <text evidence="10">The sequence shown here is derived from an EMBL/GenBank/DDBJ whole genome shotgun (WGS) entry which is preliminary data.</text>
</comment>
<proteinExistence type="inferred from homology"/>
<dbReference type="InterPro" id="IPR035906">
    <property type="entry name" value="MetI-like_sf"/>
</dbReference>
<keyword evidence="3 8" id="KW-0813">Transport</keyword>
<gene>
    <name evidence="10" type="ORF">G1C95_1695</name>
</gene>
<feature type="domain" description="ABC transmembrane type-1" evidence="9">
    <location>
        <begin position="84"/>
        <end position="296"/>
    </location>
</feature>
<evidence type="ECO:0000256" key="5">
    <source>
        <dbReference type="ARBA" id="ARBA00022692"/>
    </source>
</evidence>
<evidence type="ECO:0000256" key="3">
    <source>
        <dbReference type="ARBA" id="ARBA00022448"/>
    </source>
</evidence>
<dbReference type="GO" id="GO:0055085">
    <property type="term" value="P:transmembrane transport"/>
    <property type="evidence" value="ECO:0007669"/>
    <property type="project" value="InterPro"/>
</dbReference>
<dbReference type="PANTHER" id="PTHR42929">
    <property type="entry name" value="INNER MEMBRANE ABC TRANSPORTER PERMEASE PROTEIN YDCU-RELATED-RELATED"/>
    <property type="match status" value="1"/>
</dbReference>
<accession>A0A7Y0EQC5</accession>
<evidence type="ECO:0000313" key="10">
    <source>
        <dbReference type="EMBL" id="NMM94508.1"/>
    </source>
</evidence>
<keyword evidence="6 8" id="KW-1133">Transmembrane helix</keyword>
<comment type="subcellular location">
    <subcellularLocation>
        <location evidence="1 8">Cell membrane</location>
        <topology evidence="1 8">Multi-pass membrane protein</topology>
    </subcellularLocation>
</comment>
<dbReference type="PROSITE" id="PS50928">
    <property type="entry name" value="ABC_TM1"/>
    <property type="match status" value="1"/>
</dbReference>
<feature type="transmembrane region" description="Helical" evidence="8">
    <location>
        <begin position="34"/>
        <end position="61"/>
    </location>
</feature>
<feature type="transmembrane region" description="Helical" evidence="8">
    <location>
        <begin position="130"/>
        <end position="156"/>
    </location>
</feature>
<feature type="transmembrane region" description="Helical" evidence="8">
    <location>
        <begin position="229"/>
        <end position="251"/>
    </location>
</feature>
<organism evidence="10 11">
    <name type="scientific">Bifidobacterium oedipodis</name>
    <dbReference type="NCBI Taxonomy" id="2675322"/>
    <lineage>
        <taxon>Bacteria</taxon>
        <taxon>Bacillati</taxon>
        <taxon>Actinomycetota</taxon>
        <taxon>Actinomycetes</taxon>
        <taxon>Bifidobacteriales</taxon>
        <taxon>Bifidobacteriaceae</taxon>
        <taxon>Bifidobacterium</taxon>
    </lineage>
</organism>
<dbReference type="Proteomes" id="UP000532194">
    <property type="component" value="Unassembled WGS sequence"/>
</dbReference>
<evidence type="ECO:0000313" key="11">
    <source>
        <dbReference type="Proteomes" id="UP000532194"/>
    </source>
</evidence>
<evidence type="ECO:0000256" key="1">
    <source>
        <dbReference type="ARBA" id="ARBA00004651"/>
    </source>
</evidence>
<feature type="transmembrane region" description="Helical" evidence="8">
    <location>
        <begin position="276"/>
        <end position="299"/>
    </location>
</feature>
<keyword evidence="4" id="KW-1003">Cell membrane</keyword>
<dbReference type="EMBL" id="JAAIII010000005">
    <property type="protein sequence ID" value="NMM94508.1"/>
    <property type="molecule type" value="Genomic_DNA"/>
</dbReference>
<comment type="similarity">
    <text evidence="2">Belongs to the binding-protein-dependent transport system permease family. CysTW subfamily.</text>
</comment>
<dbReference type="RefSeq" id="WP_169172544.1">
    <property type="nucleotide sequence ID" value="NZ_JAAIII010000005.1"/>
</dbReference>
<evidence type="ECO:0000256" key="8">
    <source>
        <dbReference type="RuleBase" id="RU363032"/>
    </source>
</evidence>
<evidence type="ECO:0000256" key="2">
    <source>
        <dbReference type="ARBA" id="ARBA00007069"/>
    </source>
</evidence>
<keyword evidence="5 8" id="KW-0812">Transmembrane</keyword>
<dbReference type="AlphaFoldDB" id="A0A7Y0EQC5"/>
<feature type="transmembrane region" description="Helical" evidence="8">
    <location>
        <begin position="81"/>
        <end position="110"/>
    </location>
</feature>
<feature type="transmembrane region" description="Helical" evidence="8">
    <location>
        <begin position="176"/>
        <end position="195"/>
    </location>
</feature>
<evidence type="ECO:0000259" key="9">
    <source>
        <dbReference type="PROSITE" id="PS50928"/>
    </source>
</evidence>
<dbReference type="GO" id="GO:0005886">
    <property type="term" value="C:plasma membrane"/>
    <property type="evidence" value="ECO:0007669"/>
    <property type="project" value="UniProtKB-SubCell"/>
</dbReference>
<name>A0A7Y0EQC5_9BIFI</name>
<reference evidence="10 11" key="1">
    <citation type="submission" date="2020-02" db="EMBL/GenBank/DDBJ databases">
        <title>Characterization of phylogenetic diversity of novel bifidobacterial species isolated in Czech ZOOs.</title>
        <authorList>
            <person name="Lugli G.A."/>
            <person name="Vera N.B."/>
            <person name="Ventura M."/>
        </authorList>
    </citation>
    <scope>NUCLEOTIDE SEQUENCE [LARGE SCALE GENOMIC DNA]</scope>
    <source>
        <strain evidence="10 11">DSM 109957</strain>
    </source>
</reference>
<dbReference type="PANTHER" id="PTHR42929:SF1">
    <property type="entry name" value="INNER MEMBRANE ABC TRANSPORTER PERMEASE PROTEIN YDCU-RELATED"/>
    <property type="match status" value="1"/>
</dbReference>
<dbReference type="SUPFAM" id="SSF161098">
    <property type="entry name" value="MetI-like"/>
    <property type="match status" value="1"/>
</dbReference>
<evidence type="ECO:0000256" key="7">
    <source>
        <dbReference type="ARBA" id="ARBA00023136"/>
    </source>
</evidence>
<keyword evidence="7 8" id="KW-0472">Membrane</keyword>
<evidence type="ECO:0000256" key="4">
    <source>
        <dbReference type="ARBA" id="ARBA00022475"/>
    </source>
</evidence>